<proteinExistence type="predicted"/>
<feature type="region of interest" description="Disordered" evidence="1">
    <location>
        <begin position="167"/>
        <end position="282"/>
    </location>
</feature>
<dbReference type="AlphaFoldDB" id="A0A1V8S7Z1"/>
<protein>
    <submittedName>
        <fullName evidence="2">Uncharacterized protein</fullName>
    </submittedName>
</protein>
<evidence type="ECO:0000313" key="3">
    <source>
        <dbReference type="Proteomes" id="UP000192596"/>
    </source>
</evidence>
<comment type="caution">
    <text evidence="2">The sequence shown here is derived from an EMBL/GenBank/DDBJ whole genome shotgun (WGS) entry which is preliminary data.</text>
</comment>
<accession>A0A1V8S7Z1</accession>
<reference evidence="3" key="1">
    <citation type="submission" date="2017-03" db="EMBL/GenBank/DDBJ databases">
        <title>Genomes of endolithic fungi from Antarctica.</title>
        <authorList>
            <person name="Coleine C."/>
            <person name="Masonjones S."/>
            <person name="Stajich J.E."/>
        </authorList>
    </citation>
    <scope>NUCLEOTIDE SEQUENCE [LARGE SCALE GENOMIC DNA]</scope>
    <source>
        <strain evidence="3">CCFEE 5527</strain>
    </source>
</reference>
<name>A0A1V8S7Z1_9PEZI</name>
<organism evidence="2 3">
    <name type="scientific">Cryoendolithus antarcticus</name>
    <dbReference type="NCBI Taxonomy" id="1507870"/>
    <lineage>
        <taxon>Eukaryota</taxon>
        <taxon>Fungi</taxon>
        <taxon>Dikarya</taxon>
        <taxon>Ascomycota</taxon>
        <taxon>Pezizomycotina</taxon>
        <taxon>Dothideomycetes</taxon>
        <taxon>Dothideomycetidae</taxon>
        <taxon>Cladosporiales</taxon>
        <taxon>Cladosporiaceae</taxon>
        <taxon>Cryoendolithus</taxon>
    </lineage>
</organism>
<dbReference type="InParanoid" id="A0A1V8S7Z1"/>
<keyword evidence="3" id="KW-1185">Reference proteome</keyword>
<evidence type="ECO:0000256" key="1">
    <source>
        <dbReference type="SAM" id="MobiDB-lite"/>
    </source>
</evidence>
<feature type="compositionally biased region" description="Basic and acidic residues" evidence="1">
    <location>
        <begin position="91"/>
        <end position="100"/>
    </location>
</feature>
<dbReference type="Proteomes" id="UP000192596">
    <property type="component" value="Unassembled WGS sequence"/>
</dbReference>
<sequence length="372" mass="41969">MSSHIKNQHVKLPVNSGMRLASEERPTMSRRFIPTFKIPIRRSEAEAQGPNSHIQLQVQQVVRRIAEQRQPNRHWAIENISERNIATPWIEHPRAEEESPVKQGQAKSDDNDSDDEAYRKQSEAELAAACKATLRWKRRVFQVAYPNQVGGKPSFDEQKITMPRAARTPKPTGKVIAANKSKEAPATAPAKISKRTSKKGGSKTLKSRARAAPQTAGRALNAAIDIRSSPPRVGESPTLRDLGLESESDASLDRTLIRSKDQARTRVAREREGEAEQEQEQEPVVDEVFIYKHQWRVVHKKEILVSTIREFSSELRYHSVDEAKEWLNGQLAAMPAHGFTQWSLMAGYARLPKLNWGIGEATDFPMLLDLIK</sequence>
<feature type="compositionally biased region" description="Basic residues" evidence="1">
    <location>
        <begin position="192"/>
        <end position="209"/>
    </location>
</feature>
<feature type="region of interest" description="Disordered" evidence="1">
    <location>
        <begin position="90"/>
        <end position="120"/>
    </location>
</feature>
<dbReference type="EMBL" id="NAJO01000107">
    <property type="protein sequence ID" value="OQN95338.1"/>
    <property type="molecule type" value="Genomic_DNA"/>
</dbReference>
<feature type="compositionally biased region" description="Basic and acidic residues" evidence="1">
    <location>
        <begin position="251"/>
        <end position="274"/>
    </location>
</feature>
<gene>
    <name evidence="2" type="ORF">B0A48_18600</name>
</gene>
<evidence type="ECO:0000313" key="2">
    <source>
        <dbReference type="EMBL" id="OQN95338.1"/>
    </source>
</evidence>